<organism evidence="1 2">
    <name type="scientific">Trichonephila clavata</name>
    <name type="common">Joro spider</name>
    <name type="synonym">Nephila clavata</name>
    <dbReference type="NCBI Taxonomy" id="2740835"/>
    <lineage>
        <taxon>Eukaryota</taxon>
        <taxon>Metazoa</taxon>
        <taxon>Ecdysozoa</taxon>
        <taxon>Arthropoda</taxon>
        <taxon>Chelicerata</taxon>
        <taxon>Arachnida</taxon>
        <taxon>Araneae</taxon>
        <taxon>Araneomorphae</taxon>
        <taxon>Entelegynae</taxon>
        <taxon>Araneoidea</taxon>
        <taxon>Nephilidae</taxon>
        <taxon>Trichonephila</taxon>
    </lineage>
</organism>
<keyword evidence="2" id="KW-1185">Reference proteome</keyword>
<proteinExistence type="predicted"/>
<sequence length="75" mass="8067">MTKSSEGLAVAFARAFSIIISVTKPKFSNRTGTQVSPTVPEEDARRSIGIRIFTSGIGTKKRIVKSGVPRATVPY</sequence>
<protein>
    <submittedName>
        <fullName evidence="1">Uncharacterized protein</fullName>
    </submittedName>
</protein>
<dbReference type="Proteomes" id="UP000887116">
    <property type="component" value="Unassembled WGS sequence"/>
</dbReference>
<dbReference type="EMBL" id="BMAO01024122">
    <property type="protein sequence ID" value="GFQ93091.1"/>
    <property type="molecule type" value="Genomic_DNA"/>
</dbReference>
<name>A0A8X6L2J8_TRICU</name>
<evidence type="ECO:0000313" key="1">
    <source>
        <dbReference type="EMBL" id="GFQ93091.1"/>
    </source>
</evidence>
<gene>
    <name evidence="1" type="ORF">TNCT_317071</name>
</gene>
<comment type="caution">
    <text evidence="1">The sequence shown here is derived from an EMBL/GenBank/DDBJ whole genome shotgun (WGS) entry which is preliminary data.</text>
</comment>
<reference evidence="1" key="1">
    <citation type="submission" date="2020-07" db="EMBL/GenBank/DDBJ databases">
        <title>Multicomponent nature underlies the extraordinary mechanical properties of spider dragline silk.</title>
        <authorList>
            <person name="Kono N."/>
            <person name="Nakamura H."/>
            <person name="Mori M."/>
            <person name="Yoshida Y."/>
            <person name="Ohtoshi R."/>
            <person name="Malay A.D."/>
            <person name="Moran D.A.P."/>
            <person name="Tomita M."/>
            <person name="Numata K."/>
            <person name="Arakawa K."/>
        </authorList>
    </citation>
    <scope>NUCLEOTIDE SEQUENCE</scope>
</reference>
<evidence type="ECO:0000313" key="2">
    <source>
        <dbReference type="Proteomes" id="UP000887116"/>
    </source>
</evidence>
<dbReference type="AlphaFoldDB" id="A0A8X6L2J8"/>
<accession>A0A8X6L2J8</accession>